<evidence type="ECO:0000313" key="4">
    <source>
        <dbReference type="Proteomes" id="UP000629098"/>
    </source>
</evidence>
<dbReference type="AlphaFoldDB" id="A0A8J7C7T6"/>
<comment type="caution">
    <text evidence="3">The sequence shown here is derived from an EMBL/GenBank/DDBJ whole genome shotgun (WGS) entry which is preliminary data.</text>
</comment>
<protein>
    <submittedName>
        <fullName evidence="3">Response regulator</fullName>
    </submittedName>
</protein>
<keyword evidence="4" id="KW-1185">Reference proteome</keyword>
<dbReference type="RefSeq" id="WP_190835220.1">
    <property type="nucleotide sequence ID" value="NZ_CAWPPI010000088.1"/>
</dbReference>
<proteinExistence type="predicted"/>
<reference evidence="3" key="1">
    <citation type="submission" date="2020-09" db="EMBL/GenBank/DDBJ databases">
        <title>Iningainema tapete sp. nov. (Scytonemataceae, Cyanobacteria) from greenhouses in central Florida (USA) produces two types of nodularin with biosynthetic potential for microcystin-LR and anabaenopeptins.</title>
        <authorList>
            <person name="Berthold D.E."/>
            <person name="Lefler F.W."/>
            <person name="Huang I.-S."/>
            <person name="Abdulla H."/>
            <person name="Zimba P.V."/>
            <person name="Laughinghouse H.D. IV."/>
        </authorList>
    </citation>
    <scope>NUCLEOTIDE SEQUENCE</scope>
    <source>
        <strain evidence="3">BLCCT55</strain>
    </source>
</reference>
<evidence type="ECO:0000256" key="1">
    <source>
        <dbReference type="PROSITE-ProRule" id="PRU00169"/>
    </source>
</evidence>
<dbReference type="CDD" id="cd17557">
    <property type="entry name" value="REC_Rcp-like"/>
    <property type="match status" value="1"/>
</dbReference>
<keyword evidence="1" id="KW-0597">Phosphoprotein</keyword>
<dbReference type="SMART" id="SM00448">
    <property type="entry name" value="REC"/>
    <property type="match status" value="1"/>
</dbReference>
<dbReference type="Gene3D" id="3.40.50.2300">
    <property type="match status" value="1"/>
</dbReference>
<feature type="domain" description="Response regulatory" evidence="2">
    <location>
        <begin position="18"/>
        <end position="146"/>
    </location>
</feature>
<dbReference type="Pfam" id="PF00072">
    <property type="entry name" value="Response_reg"/>
    <property type="match status" value="1"/>
</dbReference>
<dbReference type="SUPFAM" id="SSF52172">
    <property type="entry name" value="CheY-like"/>
    <property type="match status" value="1"/>
</dbReference>
<dbReference type="InterPro" id="IPR011006">
    <property type="entry name" value="CheY-like_superfamily"/>
</dbReference>
<dbReference type="PROSITE" id="PS50110">
    <property type="entry name" value="RESPONSE_REGULATORY"/>
    <property type="match status" value="1"/>
</dbReference>
<dbReference type="GO" id="GO:0000160">
    <property type="term" value="P:phosphorelay signal transduction system"/>
    <property type="evidence" value="ECO:0007669"/>
    <property type="project" value="InterPro"/>
</dbReference>
<accession>A0A8J7C7T6</accession>
<dbReference type="PANTHER" id="PTHR44520">
    <property type="entry name" value="RESPONSE REGULATOR RCP1-RELATED"/>
    <property type="match status" value="1"/>
</dbReference>
<dbReference type="Proteomes" id="UP000629098">
    <property type="component" value="Unassembled WGS sequence"/>
</dbReference>
<name>A0A8J7C7T6_9CYAN</name>
<feature type="modified residue" description="4-aspartylphosphate" evidence="1">
    <location>
        <position position="79"/>
    </location>
</feature>
<dbReference type="EMBL" id="JACXAE010000088">
    <property type="protein sequence ID" value="MBD2776144.1"/>
    <property type="molecule type" value="Genomic_DNA"/>
</dbReference>
<dbReference type="InterPro" id="IPR001789">
    <property type="entry name" value="Sig_transdc_resp-reg_receiver"/>
</dbReference>
<sequence>MQNLSVTFPFDPFNTNQALLVVEDSDEDFTAFTRVIKETAFAIPVYRACDGDDALDFLYHQGSYGDAAKFPRPSVILMDLNLPGTDGREVIELLKQDKALKSIPIVALTTSFSPKDIQACYCFGVNSYLLKPMGVEAFKKTIQDFLRYWFGTVVLPNSEH</sequence>
<organism evidence="3 4">
    <name type="scientific">Iningainema tapete BLCC-T55</name>
    <dbReference type="NCBI Taxonomy" id="2748662"/>
    <lineage>
        <taxon>Bacteria</taxon>
        <taxon>Bacillati</taxon>
        <taxon>Cyanobacteriota</taxon>
        <taxon>Cyanophyceae</taxon>
        <taxon>Nostocales</taxon>
        <taxon>Scytonemataceae</taxon>
        <taxon>Iningainema tapete</taxon>
    </lineage>
</organism>
<evidence type="ECO:0000259" key="2">
    <source>
        <dbReference type="PROSITE" id="PS50110"/>
    </source>
</evidence>
<dbReference type="InterPro" id="IPR052893">
    <property type="entry name" value="TCS_response_regulator"/>
</dbReference>
<dbReference type="PANTHER" id="PTHR44520:SF2">
    <property type="entry name" value="RESPONSE REGULATOR RCP1"/>
    <property type="match status" value="1"/>
</dbReference>
<gene>
    <name evidence="3" type="ORF">ICL16_29825</name>
</gene>
<evidence type="ECO:0000313" key="3">
    <source>
        <dbReference type="EMBL" id="MBD2776144.1"/>
    </source>
</evidence>